<dbReference type="PANTHER" id="PTHR11570">
    <property type="entry name" value="S-ADENOSYLMETHIONINE DECARBOXYLASE"/>
    <property type="match status" value="1"/>
</dbReference>
<feature type="chain" id="PRO_5042324746" description="S-adenosylmethionine decarboxylase alpha chain" evidence="18">
    <location>
        <begin position="89"/>
        <end position="414"/>
    </location>
</feature>
<evidence type="ECO:0000256" key="2">
    <source>
        <dbReference type="ARBA" id="ARBA00004911"/>
    </source>
</evidence>
<evidence type="ECO:0000256" key="13">
    <source>
        <dbReference type="ARBA" id="ARBA00023317"/>
    </source>
</evidence>
<keyword evidence="6" id="KW-0210">Decarboxylase</keyword>
<evidence type="ECO:0000256" key="15">
    <source>
        <dbReference type="PIRSR" id="PIRSR001355-2"/>
    </source>
</evidence>
<feature type="binding site" evidence="15">
    <location>
        <position position="314"/>
    </location>
    <ligand>
        <name>substrate</name>
    </ligand>
</feature>
<evidence type="ECO:0000256" key="6">
    <source>
        <dbReference type="ARBA" id="ARBA00022793"/>
    </source>
</evidence>
<evidence type="ECO:0000256" key="7">
    <source>
        <dbReference type="ARBA" id="ARBA00022813"/>
    </source>
</evidence>
<reference evidence="19" key="1">
    <citation type="submission" date="2021-03" db="EMBL/GenBank/DDBJ databases">
        <authorList>
            <person name="Palmer J.M."/>
        </authorList>
    </citation>
    <scope>NUCLEOTIDE SEQUENCE</scope>
    <source>
        <strain evidence="19">ARV_011</strain>
    </source>
</reference>
<feature type="binding site" evidence="15">
    <location>
        <position position="288"/>
    </location>
    <ligand>
        <name>substrate</name>
    </ligand>
</feature>
<keyword evidence="5" id="KW-0949">S-adenosyl-L-methionine</keyword>
<dbReference type="EMBL" id="JAHMUF010000004">
    <property type="protein sequence ID" value="KAG7195246.1"/>
    <property type="molecule type" value="Genomic_DNA"/>
</dbReference>
<keyword evidence="9" id="KW-0620">Polyamine biosynthesis</keyword>
<dbReference type="GeneID" id="66117146"/>
<protein>
    <recommendedName>
        <fullName evidence="4">adenosylmethionine decarboxylase</fullName>
        <ecNumber evidence="4">4.1.1.50</ecNumber>
    </recommendedName>
</protein>
<dbReference type="EC" id="4.1.1.50" evidence="4"/>
<dbReference type="InterPro" id="IPR016067">
    <property type="entry name" value="S-AdoMet_deCO2ase_core"/>
</dbReference>
<dbReference type="InterPro" id="IPR048283">
    <property type="entry name" value="AdoMetDC-like"/>
</dbReference>
<dbReference type="NCBIfam" id="TIGR00535">
    <property type="entry name" value="SAM_DCase"/>
    <property type="match status" value="1"/>
</dbReference>
<keyword evidence="13" id="KW-0670">Pyruvate</keyword>
<dbReference type="InterPro" id="IPR001985">
    <property type="entry name" value="S-AdoMet_decarboxylase_euk"/>
</dbReference>
<evidence type="ECO:0000256" key="10">
    <source>
        <dbReference type="ARBA" id="ARBA00023145"/>
    </source>
</evidence>
<dbReference type="RefSeq" id="XP_043050793.1">
    <property type="nucleotide sequence ID" value="XM_043194469.1"/>
</dbReference>
<feature type="active site" description="Proton donor; for catalytic activity" evidence="14">
    <location>
        <position position="103"/>
    </location>
</feature>
<dbReference type="OrthoDB" id="1068353at2759"/>
<keyword evidence="12" id="KW-0704">Schiff base</keyword>
<keyword evidence="10" id="KW-0865">Zymogen</keyword>
<dbReference type="GO" id="GO:0005829">
    <property type="term" value="C:cytosol"/>
    <property type="evidence" value="ECO:0007669"/>
    <property type="project" value="TreeGrafter"/>
</dbReference>
<dbReference type="Proteomes" id="UP000790833">
    <property type="component" value="Unassembled WGS sequence"/>
</dbReference>
<dbReference type="PROSITE" id="PS01336">
    <property type="entry name" value="ADOMETDC"/>
    <property type="match status" value="1"/>
</dbReference>
<comment type="caution">
    <text evidence="19">The sequence shown here is derived from an EMBL/GenBank/DDBJ whole genome shotgun (WGS) entry which is preliminary data.</text>
</comment>
<gene>
    <name evidence="19" type="primary">SPE2</name>
    <name evidence="19" type="ORF">KQ657_003772</name>
</gene>
<sequence>MVAPAYVQDSYVDHELSTNLDSTYAFEGPEKVLEVWLYENENQLSFIQSSEGLRCIPLEKWVRILDLVNCKILSMKSNSHMDAYLLSESSLFVFAHKVILKTCGTTTTLACLDQLFSTINEYCFAPNDSSFNSKNCFRTLYSRRSFMFPDRQIHVHRDWKSETNLLNKFFANGKSYIVGDSLSDDHWYLYQGGKDSSTKEVIPKMAHAQTFEVLMTELDPECAAQFVTDRKPGMDDGTDEDHDLGHDMGLCTMQNSGLDSIFAPTNASSLGDSLYTADGKLLHDAFSFTPCGFSSNTMGEELGGYYYTLHITPENGWSYASFETSYPFLAEKAAVGVVEVLVRILGIFKPGKFSLNFSTSDIDTDERVKRTYCALKSCDPVLNKLGYQKLERVAYDMKHNCNLLYLNFKKRASE</sequence>
<dbReference type="GO" id="GO:0008295">
    <property type="term" value="P:spermidine biosynthetic process"/>
    <property type="evidence" value="ECO:0007669"/>
    <property type="project" value="UniProtKB-KW"/>
</dbReference>
<comment type="cofactor">
    <cofactor evidence="1">
        <name>pyruvate</name>
        <dbReference type="ChEBI" id="CHEBI:15361"/>
    </cofactor>
</comment>
<dbReference type="GO" id="GO:0004014">
    <property type="term" value="F:adenosylmethionine decarboxylase activity"/>
    <property type="evidence" value="ECO:0007669"/>
    <property type="project" value="UniProtKB-EC"/>
</dbReference>
<comment type="similarity">
    <text evidence="3">Belongs to the eukaryotic AdoMetDC family.</text>
</comment>
<dbReference type="PANTHER" id="PTHR11570:SF0">
    <property type="entry name" value="S-ADENOSYLMETHIONINE DECARBOXYLASE PROENZYME"/>
    <property type="match status" value="1"/>
</dbReference>
<dbReference type="SUPFAM" id="SSF56276">
    <property type="entry name" value="S-adenosylmethionine decarboxylase"/>
    <property type="match status" value="1"/>
</dbReference>
<evidence type="ECO:0000256" key="12">
    <source>
        <dbReference type="ARBA" id="ARBA00023270"/>
    </source>
</evidence>
<feature type="binding site" evidence="15">
    <location>
        <position position="88"/>
    </location>
    <ligand>
        <name>substrate</name>
    </ligand>
</feature>
<feature type="binding site" evidence="15">
    <location>
        <position position="26"/>
    </location>
    <ligand>
        <name>substrate</name>
    </ligand>
</feature>
<evidence type="ECO:0000256" key="17">
    <source>
        <dbReference type="PIRSR" id="PIRSR001355-4"/>
    </source>
</evidence>
<evidence type="ECO:0000256" key="3">
    <source>
        <dbReference type="ARBA" id="ARBA00008466"/>
    </source>
</evidence>
<dbReference type="Gene3D" id="3.60.90.10">
    <property type="entry name" value="S-adenosylmethionine decarboxylase"/>
    <property type="match status" value="1"/>
</dbReference>
<evidence type="ECO:0000256" key="11">
    <source>
        <dbReference type="ARBA" id="ARBA00023239"/>
    </source>
</evidence>
<name>A0A9P7VD02_9ASCO</name>
<evidence type="ECO:0000313" key="19">
    <source>
        <dbReference type="EMBL" id="KAG7195246.1"/>
    </source>
</evidence>
<proteinExistence type="inferred from homology"/>
<evidence type="ECO:0000256" key="9">
    <source>
        <dbReference type="ARBA" id="ARBA00023115"/>
    </source>
</evidence>
<keyword evidence="8" id="KW-0745">Spermidine biosynthesis</keyword>
<keyword evidence="7 17" id="KW-0068">Autocatalytic cleavage</keyword>
<dbReference type="PIRSF" id="PIRSF001355">
    <property type="entry name" value="S-AdenosylMet_decarboxylase"/>
    <property type="match status" value="1"/>
</dbReference>
<feature type="site" description="Cleavage (non-hydrolytic); by autolysis" evidence="17">
    <location>
        <begin position="88"/>
        <end position="89"/>
    </location>
</feature>
<keyword evidence="20" id="KW-1185">Reference proteome</keyword>
<evidence type="ECO:0000256" key="1">
    <source>
        <dbReference type="ARBA" id="ARBA00001928"/>
    </source>
</evidence>
<feature type="active site" description="Proton acceptor; for processing activity" evidence="14">
    <location>
        <position position="310"/>
    </location>
</feature>
<feature type="active site" description="Schiff-base intermediate with substrate; via pyruvic acid" evidence="14">
    <location>
        <position position="89"/>
    </location>
</feature>
<evidence type="ECO:0000256" key="8">
    <source>
        <dbReference type="ARBA" id="ARBA00023066"/>
    </source>
</evidence>
<feature type="chain" id="PRO_5042324748" description="S-adenosylmethionine decarboxylase beta chain" evidence="18">
    <location>
        <begin position="1"/>
        <end position="88"/>
    </location>
</feature>
<comment type="pathway">
    <text evidence="2">Amine and polyamine biosynthesis; S-adenosylmethioninamine biosynthesis; S-adenosylmethioninamine from S-adenosyl-L-methionine: step 1/1.</text>
</comment>
<evidence type="ECO:0000256" key="18">
    <source>
        <dbReference type="PIRSR" id="PIRSR001355-5"/>
    </source>
</evidence>
<dbReference type="InterPro" id="IPR018166">
    <property type="entry name" value="S-AdoMet_deCO2ase_CS"/>
</dbReference>
<evidence type="ECO:0000256" key="16">
    <source>
        <dbReference type="PIRSR" id="PIRSR001355-3"/>
    </source>
</evidence>
<evidence type="ECO:0000313" key="20">
    <source>
        <dbReference type="Proteomes" id="UP000790833"/>
    </source>
</evidence>
<evidence type="ECO:0000256" key="5">
    <source>
        <dbReference type="ARBA" id="ARBA00022691"/>
    </source>
</evidence>
<feature type="active site" description="Proton acceptor; for processing activity" evidence="14">
    <location>
        <position position="294"/>
    </location>
</feature>
<dbReference type="Pfam" id="PF01536">
    <property type="entry name" value="SAM_decarbox"/>
    <property type="match status" value="1"/>
</dbReference>
<organism evidence="19 20">
    <name type="scientific">Scheffersomyces spartinae</name>
    <dbReference type="NCBI Taxonomy" id="45513"/>
    <lineage>
        <taxon>Eukaryota</taxon>
        <taxon>Fungi</taxon>
        <taxon>Dikarya</taxon>
        <taxon>Ascomycota</taxon>
        <taxon>Saccharomycotina</taxon>
        <taxon>Pichiomycetes</taxon>
        <taxon>Debaryomycetaceae</taxon>
        <taxon>Scheffersomyces</taxon>
    </lineage>
</organism>
<dbReference type="GO" id="GO:0006597">
    <property type="term" value="P:spermine biosynthetic process"/>
    <property type="evidence" value="ECO:0007669"/>
    <property type="project" value="InterPro"/>
</dbReference>
<accession>A0A9P7VD02</accession>
<evidence type="ECO:0000256" key="14">
    <source>
        <dbReference type="PIRSR" id="PIRSR001355-1"/>
    </source>
</evidence>
<feature type="modified residue" description="Pyruvic acid (Ser); by autocatalysis" evidence="16">
    <location>
        <position position="89"/>
    </location>
</feature>
<keyword evidence="11" id="KW-0456">Lyase</keyword>
<dbReference type="AlphaFoldDB" id="A0A9P7VD02"/>
<evidence type="ECO:0000256" key="4">
    <source>
        <dbReference type="ARBA" id="ARBA00012357"/>
    </source>
</evidence>